<keyword evidence="1" id="KW-0175">Coiled coil</keyword>
<feature type="compositionally biased region" description="Low complexity" evidence="2">
    <location>
        <begin position="20"/>
        <end position="29"/>
    </location>
</feature>
<accession>A0ABD2PPR5</accession>
<feature type="compositionally biased region" description="Basic and acidic residues" evidence="2">
    <location>
        <begin position="1"/>
        <end position="18"/>
    </location>
</feature>
<dbReference type="AlphaFoldDB" id="A0ABD2PPR5"/>
<feature type="compositionally biased region" description="Polar residues" evidence="2">
    <location>
        <begin position="63"/>
        <end position="77"/>
    </location>
</feature>
<keyword evidence="4" id="KW-1185">Reference proteome</keyword>
<feature type="region of interest" description="Disordered" evidence="2">
    <location>
        <begin position="63"/>
        <end position="85"/>
    </location>
</feature>
<feature type="compositionally biased region" description="Basic and acidic residues" evidence="2">
    <location>
        <begin position="34"/>
        <end position="44"/>
    </location>
</feature>
<evidence type="ECO:0000313" key="3">
    <source>
        <dbReference type="EMBL" id="KAL3307716.1"/>
    </source>
</evidence>
<feature type="region of interest" description="Disordered" evidence="2">
    <location>
        <begin position="1"/>
        <end position="51"/>
    </location>
</feature>
<feature type="coiled-coil region" evidence="1">
    <location>
        <begin position="197"/>
        <end position="225"/>
    </location>
</feature>
<name>A0ABD2PPR5_9PLAT</name>
<organism evidence="3 4">
    <name type="scientific">Cichlidogyrus casuarinus</name>
    <dbReference type="NCBI Taxonomy" id="1844966"/>
    <lineage>
        <taxon>Eukaryota</taxon>
        <taxon>Metazoa</taxon>
        <taxon>Spiralia</taxon>
        <taxon>Lophotrochozoa</taxon>
        <taxon>Platyhelminthes</taxon>
        <taxon>Monogenea</taxon>
        <taxon>Monopisthocotylea</taxon>
        <taxon>Dactylogyridea</taxon>
        <taxon>Ancyrocephalidae</taxon>
        <taxon>Cichlidogyrus</taxon>
    </lineage>
</organism>
<evidence type="ECO:0000256" key="2">
    <source>
        <dbReference type="SAM" id="MobiDB-lite"/>
    </source>
</evidence>
<proteinExistence type="predicted"/>
<reference evidence="3 4" key="1">
    <citation type="submission" date="2024-11" db="EMBL/GenBank/DDBJ databases">
        <title>Adaptive evolution of stress response genes in parasites aligns with host niche diversity.</title>
        <authorList>
            <person name="Hahn C."/>
            <person name="Resl P."/>
        </authorList>
    </citation>
    <scope>NUCLEOTIDE SEQUENCE [LARGE SCALE GENOMIC DNA]</scope>
    <source>
        <strain evidence="3">EGGRZ-B1_66</strain>
        <tissue evidence="3">Body</tissue>
    </source>
</reference>
<comment type="caution">
    <text evidence="3">The sequence shown here is derived from an EMBL/GenBank/DDBJ whole genome shotgun (WGS) entry which is preliminary data.</text>
</comment>
<evidence type="ECO:0000256" key="1">
    <source>
        <dbReference type="SAM" id="Coils"/>
    </source>
</evidence>
<sequence>MSSSDGSKKLEDRKRVTAESDSLSSASSSDTDDTVIHHRPEPFKSHPTIITTKVRLQTQRFSRLESAKQTTSSSVQKSFVAPPPEMRVKADQSSENDLNETLPVPGNLDVTLDSIGFLQTQSSLQTINEMKMLIAERVLAKNQSPRKSKLSDSKVDEPLEPEALMASIDQKKLHAAQRAKRNIALINQDTLMTPLNKKDRKRLINKEKRRLKRAERKQAERAQRRRWAKGELTLFERITGMGRKMRNHTVFID</sequence>
<protein>
    <submittedName>
        <fullName evidence="3">Uncharacterized protein</fullName>
    </submittedName>
</protein>
<evidence type="ECO:0000313" key="4">
    <source>
        <dbReference type="Proteomes" id="UP001626550"/>
    </source>
</evidence>
<gene>
    <name evidence="3" type="ORF">Ciccas_013765</name>
</gene>
<dbReference type="Proteomes" id="UP001626550">
    <property type="component" value="Unassembled WGS sequence"/>
</dbReference>
<dbReference type="EMBL" id="JBJKFK010006659">
    <property type="protein sequence ID" value="KAL3307716.1"/>
    <property type="molecule type" value="Genomic_DNA"/>
</dbReference>